<feature type="chain" id="PRO_5038359120" evidence="2">
    <location>
        <begin position="27"/>
        <end position="381"/>
    </location>
</feature>
<gene>
    <name evidence="4" type="ORF">FNH08_03340</name>
</gene>
<dbReference type="RefSeq" id="WP_152769718.1">
    <property type="nucleotide sequence ID" value="NZ_VJZC01000011.1"/>
</dbReference>
<name>A0A5N8X9W3_9ACTN</name>
<comment type="caution">
    <text evidence="4">The sequence shown here is derived from an EMBL/GenBank/DDBJ whole genome shotgun (WGS) entry which is preliminary data.</text>
</comment>
<sequence length="381" mass="40307">MASHPHTPARRRPPALTAAATAVALAAGLLGAAAGTGSATARSETTARSERGTGSGIDSVPSAIRTVSSGWTVPWGLSWLPDGSALLTERDSFKVFKLTQSGTRTQVGTVPNVVTTNGEGGLLGIAVSPNWNSDHYVYLMHSAASDNRIVRMTYDGSSLSGYKVLVTGIAKNKYHNGGRIKFGPDGYLYATTGDAQNSSLAQDRNSLNGKILRMTTDGKAAPGNPFGTLVYSLGHRNPQGITWDDQGRLWEAEFGNSTYDELNLIESGKNYGWPTCEGTCSTSGMTNPKRQWTVSEASPSAVAYADGALYMAALRGERLWRIPVSGTSAGTPVAYYTSTYGRLRTVEKLPGKNALWLSTTNADNNGGEPDGADKVFQVDLG</sequence>
<evidence type="ECO:0000256" key="1">
    <source>
        <dbReference type="SAM" id="MobiDB-lite"/>
    </source>
</evidence>
<dbReference type="InterPro" id="IPR011042">
    <property type="entry name" value="6-blade_b-propeller_TolB-like"/>
</dbReference>
<reference evidence="4 5" key="1">
    <citation type="submission" date="2019-07" db="EMBL/GenBank/DDBJ databases">
        <title>New species of Amycolatopsis and Streptomyces.</title>
        <authorList>
            <person name="Duangmal K."/>
            <person name="Teo W.F.A."/>
            <person name="Lipun K."/>
        </authorList>
    </citation>
    <scope>NUCLEOTIDE SEQUENCE [LARGE SCALE GENOMIC DNA]</scope>
    <source>
        <strain evidence="4 5">NBRC 106415</strain>
    </source>
</reference>
<dbReference type="EMBL" id="VJZC01000011">
    <property type="protein sequence ID" value="MPY56243.1"/>
    <property type="molecule type" value="Genomic_DNA"/>
</dbReference>
<protein>
    <submittedName>
        <fullName evidence="4">PQQ-dependent sugar dehydrogenase</fullName>
    </submittedName>
</protein>
<evidence type="ECO:0000259" key="3">
    <source>
        <dbReference type="Pfam" id="PF07995"/>
    </source>
</evidence>
<evidence type="ECO:0000313" key="4">
    <source>
        <dbReference type="EMBL" id="MPY56243.1"/>
    </source>
</evidence>
<dbReference type="Proteomes" id="UP000400924">
    <property type="component" value="Unassembled WGS sequence"/>
</dbReference>
<feature type="signal peptide" evidence="2">
    <location>
        <begin position="1"/>
        <end position="26"/>
    </location>
</feature>
<dbReference type="Pfam" id="PF07995">
    <property type="entry name" value="GSDH"/>
    <property type="match status" value="1"/>
</dbReference>
<proteinExistence type="predicted"/>
<organism evidence="4 5">
    <name type="scientific">Streptomyces spongiae</name>
    <dbReference type="NCBI Taxonomy" id="565072"/>
    <lineage>
        <taxon>Bacteria</taxon>
        <taxon>Bacillati</taxon>
        <taxon>Actinomycetota</taxon>
        <taxon>Actinomycetes</taxon>
        <taxon>Kitasatosporales</taxon>
        <taxon>Streptomycetaceae</taxon>
        <taxon>Streptomyces</taxon>
    </lineage>
</organism>
<dbReference type="InterPro" id="IPR012938">
    <property type="entry name" value="Glc/Sorbosone_DH"/>
</dbReference>
<dbReference type="Gene3D" id="2.120.10.30">
    <property type="entry name" value="TolB, C-terminal domain"/>
    <property type="match status" value="1"/>
</dbReference>
<accession>A0A5N8X9W3</accession>
<dbReference type="PANTHER" id="PTHR19328:SF13">
    <property type="entry name" value="HIPL1 PROTEIN"/>
    <property type="match status" value="1"/>
</dbReference>
<evidence type="ECO:0000256" key="2">
    <source>
        <dbReference type="SAM" id="SignalP"/>
    </source>
</evidence>
<keyword evidence="2" id="KW-0732">Signal</keyword>
<dbReference type="AlphaFoldDB" id="A0A5N8X9W3"/>
<evidence type="ECO:0000313" key="5">
    <source>
        <dbReference type="Proteomes" id="UP000400924"/>
    </source>
</evidence>
<feature type="region of interest" description="Disordered" evidence="1">
    <location>
        <begin position="36"/>
        <end position="59"/>
    </location>
</feature>
<dbReference type="InterPro" id="IPR011041">
    <property type="entry name" value="Quinoprot_gluc/sorb_DH_b-prop"/>
</dbReference>
<dbReference type="PANTHER" id="PTHR19328">
    <property type="entry name" value="HEDGEHOG-INTERACTING PROTEIN"/>
    <property type="match status" value="1"/>
</dbReference>
<feature type="domain" description="Glucose/Sorbosone dehydrogenase" evidence="3">
    <location>
        <begin position="73"/>
        <end position="363"/>
    </location>
</feature>
<dbReference type="OrthoDB" id="9770043at2"/>
<dbReference type="SUPFAM" id="SSF50952">
    <property type="entry name" value="Soluble quinoprotein glucose dehydrogenase"/>
    <property type="match status" value="1"/>
</dbReference>
<feature type="region of interest" description="Disordered" evidence="1">
    <location>
        <begin position="360"/>
        <end position="381"/>
    </location>
</feature>
<keyword evidence="5" id="KW-1185">Reference proteome</keyword>